<organism evidence="2">
    <name type="scientific">Ostreococcus tauri</name>
    <name type="common">Marine green alga</name>
    <dbReference type="NCBI Taxonomy" id="70448"/>
    <lineage>
        <taxon>Eukaryota</taxon>
        <taxon>Viridiplantae</taxon>
        <taxon>Chlorophyta</taxon>
        <taxon>Mamiellophyceae</taxon>
        <taxon>Mamiellales</taxon>
        <taxon>Bathycoccaceae</taxon>
        <taxon>Ostreococcus</taxon>
    </lineage>
</organism>
<name>A0A1Y5I7F4_OSTTA</name>
<gene>
    <name evidence="2" type="ORF">BE221DRAFT_76750</name>
</gene>
<feature type="region of interest" description="Disordered" evidence="1">
    <location>
        <begin position="263"/>
        <end position="396"/>
    </location>
</feature>
<dbReference type="AlphaFoldDB" id="A0A1Y5I7F4"/>
<protein>
    <submittedName>
        <fullName evidence="2">Uncharacterized protein</fullName>
    </submittedName>
</protein>
<feature type="region of interest" description="Disordered" evidence="1">
    <location>
        <begin position="1"/>
        <end position="73"/>
    </location>
</feature>
<evidence type="ECO:0000313" key="2">
    <source>
        <dbReference type="EMBL" id="OUS45478.1"/>
    </source>
</evidence>
<dbReference type="EMBL" id="KZ155790">
    <property type="protein sequence ID" value="OUS45478.1"/>
    <property type="molecule type" value="Genomic_DNA"/>
</dbReference>
<feature type="compositionally biased region" description="Basic and acidic residues" evidence="1">
    <location>
        <begin position="32"/>
        <end position="71"/>
    </location>
</feature>
<feature type="compositionally biased region" description="Low complexity" evidence="1">
    <location>
        <begin position="332"/>
        <end position="347"/>
    </location>
</feature>
<accession>A0A1Y5I7F4</accession>
<sequence length="476" mass="52107">MTLLTDAQIEEEEARGRATTAERFAAPKKSAVKAESKSWRPPEEVREMERQRKAEEREHNRAERATARLRTDGSNIRRVRAPTDSYASKWSAVSAGAKKRTEVDLKMEDLQGASGGLRSKDSITRCVQLFNLCYPVDEHGVTQVNTRDLGLILEAISLTKHPELQATLVSSGMLSGFQKCIKVLGGPSAAAGAHAALLRKILKILMDLMTHFKELVIVRIKETQTAGGTLMNALGDLRVANDTPLMKLARDFEYQYIGTGLMGPMPQRPRVEAPQQQQLRRNDSGSGSGGAPWGTRSPSSGALNRFGGSTPPGSRFNATAPPRSAMTGGRGARSAVAAVPVATPRGGDAPGTPRRWIPPIAPQRPGIRERDPPPSRPANKPLLTKPLPPQFDDPRSEMFSDAVTAFVTIEVEDLRAPDHPLHDPRANYDRLTQMWSLDAVSREQSEWRNGVGGVIQTGALRQRVGEYVRTRARDRS</sequence>
<dbReference type="Proteomes" id="UP000195557">
    <property type="component" value="Unassembled WGS sequence"/>
</dbReference>
<evidence type="ECO:0000256" key="1">
    <source>
        <dbReference type="SAM" id="MobiDB-lite"/>
    </source>
</evidence>
<reference evidence="2" key="1">
    <citation type="submission" date="2017-04" db="EMBL/GenBank/DDBJ databases">
        <title>Population genomics of picophytoplankton unveils novel chromosome hypervariability.</title>
        <authorList>
            <consortium name="DOE Joint Genome Institute"/>
            <person name="Blanc-Mathieu R."/>
            <person name="Krasovec M."/>
            <person name="Hebrard M."/>
            <person name="Yau S."/>
            <person name="Desgranges E."/>
            <person name="Martin J."/>
            <person name="Schackwitz W."/>
            <person name="Kuo A."/>
            <person name="Salin G."/>
            <person name="Donnadieu C."/>
            <person name="Desdevises Y."/>
            <person name="Sanchez-Ferandin S."/>
            <person name="Moreau H."/>
            <person name="Rivals E."/>
            <person name="Grigoriev I.V."/>
            <person name="Grimsley N."/>
            <person name="Eyre-Walker A."/>
            <person name="Piganeau G."/>
        </authorList>
    </citation>
    <scope>NUCLEOTIDE SEQUENCE [LARGE SCALE GENOMIC DNA]</scope>
    <source>
        <strain evidence="2">RCC 1115</strain>
    </source>
</reference>
<proteinExistence type="predicted"/>